<protein>
    <submittedName>
        <fullName evidence="1">Uncharacterized protein</fullName>
    </submittedName>
</protein>
<evidence type="ECO:0000313" key="1">
    <source>
        <dbReference type="EnsemblProtists" id="PYU1_T007210"/>
    </source>
</evidence>
<dbReference type="EMBL" id="GL376560">
    <property type="status" value="NOT_ANNOTATED_CDS"/>
    <property type="molecule type" value="Genomic_DNA"/>
</dbReference>
<reference evidence="2" key="2">
    <citation type="submission" date="2010-04" db="EMBL/GenBank/DDBJ databases">
        <authorList>
            <person name="Buell R."/>
            <person name="Hamilton J."/>
            <person name="Hostetler J."/>
        </authorList>
    </citation>
    <scope>NUCLEOTIDE SEQUENCE [LARGE SCALE GENOMIC DNA]</scope>
    <source>
        <strain evidence="2">DAOM:BR144</strain>
    </source>
</reference>
<dbReference type="OMA" id="DGREYNG"/>
<sequence>MLALGRSIDTSAQDEGVFLVPDDSLATSGALADDIRALTAEEQEAAQIPQVTLSEILYTASVLVKHRNCPVDVVNSILAFSAHFLTFQQEISELHHGRNNMNDEYVRLDLPKADELALPSGVAVSKCVFLVADCVSKDQGWASFEHELNGTYNGSYTWSEVAVKKPVAHTTVEGPDNAENDTAAVAVKEEVARVCVCSNLRAHRRFRHHRKCFQDPSGVIQHIELGDSVTLILRSLYPGWSNTAKYGKLTACFALEFDEDFSSAAIPFPADAAQRSASGAGGSKPACAIQ</sequence>
<dbReference type="Proteomes" id="UP000019132">
    <property type="component" value="Unassembled WGS sequence"/>
</dbReference>
<reference evidence="1" key="3">
    <citation type="submission" date="2015-02" db="UniProtKB">
        <authorList>
            <consortium name="EnsemblProtists"/>
        </authorList>
    </citation>
    <scope>IDENTIFICATION</scope>
    <source>
        <strain evidence="1">DAOM BR144</strain>
    </source>
</reference>
<dbReference type="AlphaFoldDB" id="K3WQG8"/>
<dbReference type="eggNOG" id="ENOG502RYPX">
    <property type="taxonomic scope" value="Eukaryota"/>
</dbReference>
<dbReference type="STRING" id="431595.K3WQG8"/>
<evidence type="ECO:0000313" key="2">
    <source>
        <dbReference type="Proteomes" id="UP000019132"/>
    </source>
</evidence>
<dbReference type="HOGENOM" id="CLU_072212_0_0_1"/>
<reference evidence="2" key="1">
    <citation type="journal article" date="2010" name="Genome Biol.">
        <title>Genome sequence of the necrotrophic plant pathogen Pythium ultimum reveals original pathogenicity mechanisms and effector repertoire.</title>
        <authorList>
            <person name="Levesque C.A."/>
            <person name="Brouwer H."/>
            <person name="Cano L."/>
            <person name="Hamilton J.P."/>
            <person name="Holt C."/>
            <person name="Huitema E."/>
            <person name="Raffaele S."/>
            <person name="Robideau G.P."/>
            <person name="Thines M."/>
            <person name="Win J."/>
            <person name="Zerillo M.M."/>
            <person name="Beakes G.W."/>
            <person name="Boore J.L."/>
            <person name="Busam D."/>
            <person name="Dumas B."/>
            <person name="Ferriera S."/>
            <person name="Fuerstenberg S.I."/>
            <person name="Gachon C.M."/>
            <person name="Gaulin E."/>
            <person name="Govers F."/>
            <person name="Grenville-Briggs L."/>
            <person name="Horner N."/>
            <person name="Hostetler J."/>
            <person name="Jiang R.H."/>
            <person name="Johnson J."/>
            <person name="Krajaejun T."/>
            <person name="Lin H."/>
            <person name="Meijer H.J."/>
            <person name="Moore B."/>
            <person name="Morris P."/>
            <person name="Phuntmart V."/>
            <person name="Puiu D."/>
            <person name="Shetty J."/>
            <person name="Stajich J.E."/>
            <person name="Tripathy S."/>
            <person name="Wawra S."/>
            <person name="van West P."/>
            <person name="Whitty B.R."/>
            <person name="Coutinho P.M."/>
            <person name="Henrissat B."/>
            <person name="Martin F."/>
            <person name="Thomas P.D."/>
            <person name="Tyler B.M."/>
            <person name="De Vries R.P."/>
            <person name="Kamoun S."/>
            <person name="Yandell M."/>
            <person name="Tisserat N."/>
            <person name="Buell C.R."/>
        </authorList>
    </citation>
    <scope>NUCLEOTIDE SEQUENCE</scope>
    <source>
        <strain evidence="2">DAOM:BR144</strain>
    </source>
</reference>
<dbReference type="EnsemblProtists" id="PYU1_T007210">
    <property type="protein sequence ID" value="PYU1_T007210"/>
    <property type="gene ID" value="PYU1_G007195"/>
</dbReference>
<keyword evidence="2" id="KW-1185">Reference proteome</keyword>
<name>K3WQG8_GLOUD</name>
<dbReference type="VEuPathDB" id="FungiDB:PYU1_G007195"/>
<organism evidence="1 2">
    <name type="scientific">Globisporangium ultimum (strain ATCC 200006 / CBS 805.95 / DAOM BR144)</name>
    <name type="common">Pythium ultimum</name>
    <dbReference type="NCBI Taxonomy" id="431595"/>
    <lineage>
        <taxon>Eukaryota</taxon>
        <taxon>Sar</taxon>
        <taxon>Stramenopiles</taxon>
        <taxon>Oomycota</taxon>
        <taxon>Peronosporomycetes</taxon>
        <taxon>Pythiales</taxon>
        <taxon>Pythiaceae</taxon>
        <taxon>Globisporangium</taxon>
    </lineage>
</organism>
<dbReference type="InParanoid" id="K3WQG8"/>
<proteinExistence type="predicted"/>
<accession>K3WQG8</accession>